<evidence type="ECO:0000259" key="4">
    <source>
        <dbReference type="Pfam" id="PF14833"/>
    </source>
</evidence>
<accession>A0A8C7KQV5</accession>
<proteinExistence type="predicted"/>
<feature type="domain" description="3-hydroxyisobutyrate dehydrogenase-like NAD-binding" evidence="4">
    <location>
        <begin position="4"/>
        <end position="75"/>
    </location>
</feature>
<evidence type="ECO:0000313" key="5">
    <source>
        <dbReference type="Ensembl" id="ENSOKIP00005103907.1"/>
    </source>
</evidence>
<dbReference type="GO" id="GO:0051287">
    <property type="term" value="F:NAD binding"/>
    <property type="evidence" value="ECO:0007669"/>
    <property type="project" value="InterPro"/>
</dbReference>
<dbReference type="GO" id="GO:0008442">
    <property type="term" value="F:3-hydroxyisobutyrate dehydrogenase activity"/>
    <property type="evidence" value="ECO:0007669"/>
    <property type="project" value="TreeGrafter"/>
</dbReference>
<keyword evidence="2" id="KW-0560">Oxidoreductase</keyword>
<dbReference type="AlphaFoldDB" id="A0A8C7KQV5"/>
<dbReference type="InterPro" id="IPR013328">
    <property type="entry name" value="6PGD_dom2"/>
</dbReference>
<dbReference type="Gene3D" id="1.10.1040.10">
    <property type="entry name" value="N-(1-d-carboxylethyl)-l-norvaline Dehydrogenase, domain 2"/>
    <property type="match status" value="1"/>
</dbReference>
<evidence type="ECO:0000256" key="2">
    <source>
        <dbReference type="ARBA" id="ARBA00023002"/>
    </source>
</evidence>
<dbReference type="SUPFAM" id="SSF48179">
    <property type="entry name" value="6-phosphogluconate dehydrogenase C-terminal domain-like"/>
    <property type="match status" value="1"/>
</dbReference>
<evidence type="ECO:0000313" key="6">
    <source>
        <dbReference type="Proteomes" id="UP000694557"/>
    </source>
</evidence>
<dbReference type="Proteomes" id="UP000694557">
    <property type="component" value="Unassembled WGS sequence"/>
</dbReference>
<keyword evidence="6" id="KW-1185">Reference proteome</keyword>
<dbReference type="PANTHER" id="PTHR22981:SF7">
    <property type="entry name" value="3-HYDROXYISOBUTYRATE DEHYDROGENASE, MITOCHONDRIAL"/>
    <property type="match status" value="1"/>
</dbReference>
<evidence type="ECO:0000256" key="3">
    <source>
        <dbReference type="ARBA" id="ARBA00023027"/>
    </source>
</evidence>
<dbReference type="GeneTree" id="ENSGT00940000165581"/>
<keyword evidence="3" id="KW-0520">NAD</keyword>
<sequence>RLVLDPKLLAQILNMSSGRCWSSDSYNPVPGVMEEVPSDNNYQRCFGTTLMAKDLGLVQYTATSTKTPVPLGSLDFSSVFQFLRKHDEEIGKGD</sequence>
<organism evidence="5 6">
    <name type="scientific">Oncorhynchus kisutch</name>
    <name type="common">Coho salmon</name>
    <name type="synonym">Salmo kisutch</name>
    <dbReference type="NCBI Taxonomy" id="8019"/>
    <lineage>
        <taxon>Eukaryota</taxon>
        <taxon>Metazoa</taxon>
        <taxon>Chordata</taxon>
        <taxon>Craniata</taxon>
        <taxon>Vertebrata</taxon>
        <taxon>Euteleostomi</taxon>
        <taxon>Actinopterygii</taxon>
        <taxon>Neopterygii</taxon>
        <taxon>Teleostei</taxon>
        <taxon>Protacanthopterygii</taxon>
        <taxon>Salmoniformes</taxon>
        <taxon>Salmonidae</taxon>
        <taxon>Salmoninae</taxon>
        <taxon>Oncorhynchus</taxon>
    </lineage>
</organism>
<reference evidence="5" key="1">
    <citation type="submission" date="2025-08" db="UniProtKB">
        <authorList>
            <consortium name="Ensembl"/>
        </authorList>
    </citation>
    <scope>IDENTIFICATION</scope>
</reference>
<dbReference type="GO" id="GO:0006574">
    <property type="term" value="P:L-valine catabolic process"/>
    <property type="evidence" value="ECO:0007669"/>
    <property type="project" value="TreeGrafter"/>
</dbReference>
<dbReference type="PANTHER" id="PTHR22981">
    <property type="entry name" value="3-HYDROXYISOBUTYRATE DEHYDROGENASE-RELATED"/>
    <property type="match status" value="1"/>
</dbReference>
<reference evidence="5" key="2">
    <citation type="submission" date="2025-09" db="UniProtKB">
        <authorList>
            <consortium name="Ensembl"/>
        </authorList>
    </citation>
    <scope>IDENTIFICATION</scope>
</reference>
<name>A0A8C7KQV5_ONCKI</name>
<dbReference type="InterPro" id="IPR029154">
    <property type="entry name" value="HIBADH-like_NADP-bd"/>
</dbReference>
<dbReference type="Pfam" id="PF14833">
    <property type="entry name" value="NAD_binding_11"/>
    <property type="match status" value="1"/>
</dbReference>
<dbReference type="Ensembl" id="ENSOKIT00005111370.1">
    <property type="protein sequence ID" value="ENSOKIP00005103907.1"/>
    <property type="gene ID" value="ENSOKIG00005045717.1"/>
</dbReference>
<evidence type="ECO:0000256" key="1">
    <source>
        <dbReference type="ARBA" id="ARBA00016933"/>
    </source>
</evidence>
<protein>
    <recommendedName>
        <fullName evidence="1">3-hydroxyisobutyrate dehydrogenase, mitochondrial</fullName>
    </recommendedName>
</protein>
<dbReference type="GO" id="GO:0005739">
    <property type="term" value="C:mitochondrion"/>
    <property type="evidence" value="ECO:0007669"/>
    <property type="project" value="TreeGrafter"/>
</dbReference>
<dbReference type="InterPro" id="IPR008927">
    <property type="entry name" value="6-PGluconate_DH-like_C_sf"/>
</dbReference>